<feature type="non-terminal residue" evidence="8">
    <location>
        <position position="1"/>
    </location>
</feature>
<evidence type="ECO:0000256" key="1">
    <source>
        <dbReference type="ARBA" id="ARBA00010701"/>
    </source>
</evidence>
<comment type="similarity">
    <text evidence="1">Belongs to the AB hydrolase superfamily. Lipase family.</text>
</comment>
<comment type="caution">
    <text evidence="8">The sequence shown here is derived from an EMBL/GenBank/DDBJ whole genome shotgun (WGS) entry which is preliminary data.</text>
</comment>
<evidence type="ECO:0000256" key="6">
    <source>
        <dbReference type="ARBA" id="ARBA00023180"/>
    </source>
</evidence>
<dbReference type="InterPro" id="IPR000073">
    <property type="entry name" value="AB_hydrolase_1"/>
</dbReference>
<keyword evidence="6" id="KW-0325">Glycoprotein</keyword>
<accession>A0A8J2NUW8</accession>
<dbReference type="GO" id="GO:0016042">
    <property type="term" value="P:lipid catabolic process"/>
    <property type="evidence" value="ECO:0007669"/>
    <property type="project" value="UniProtKB-KW"/>
</dbReference>
<dbReference type="GO" id="GO:0016787">
    <property type="term" value="F:hydrolase activity"/>
    <property type="evidence" value="ECO:0007669"/>
    <property type="project" value="UniProtKB-KW"/>
</dbReference>
<dbReference type="AlphaFoldDB" id="A0A8J2NUW8"/>
<evidence type="ECO:0000256" key="2">
    <source>
        <dbReference type="ARBA" id="ARBA00022729"/>
    </source>
</evidence>
<protein>
    <recommendedName>
        <fullName evidence="7">AB hydrolase-1 domain-containing protein</fullName>
    </recommendedName>
</protein>
<dbReference type="PANTHER" id="PTHR11005">
    <property type="entry name" value="LYSOSOMAL ACID LIPASE-RELATED"/>
    <property type="match status" value="1"/>
</dbReference>
<dbReference type="Proteomes" id="UP000708208">
    <property type="component" value="Unassembled WGS sequence"/>
</dbReference>
<evidence type="ECO:0000256" key="3">
    <source>
        <dbReference type="ARBA" id="ARBA00022801"/>
    </source>
</evidence>
<evidence type="ECO:0000259" key="7">
    <source>
        <dbReference type="Pfam" id="PF00561"/>
    </source>
</evidence>
<keyword evidence="4" id="KW-0442">Lipid degradation</keyword>
<proteinExistence type="inferred from homology"/>
<evidence type="ECO:0000313" key="9">
    <source>
        <dbReference type="Proteomes" id="UP000708208"/>
    </source>
</evidence>
<dbReference type="FunFam" id="3.40.50.1820:FF:000057">
    <property type="entry name" value="Lipase"/>
    <property type="match status" value="1"/>
</dbReference>
<feature type="domain" description="AB hydrolase-1" evidence="7">
    <location>
        <begin position="15"/>
        <end position="298"/>
    </location>
</feature>
<evidence type="ECO:0000256" key="4">
    <source>
        <dbReference type="ARBA" id="ARBA00022963"/>
    </source>
</evidence>
<evidence type="ECO:0000256" key="5">
    <source>
        <dbReference type="ARBA" id="ARBA00023098"/>
    </source>
</evidence>
<reference evidence="8" key="1">
    <citation type="submission" date="2021-06" db="EMBL/GenBank/DDBJ databases">
        <authorList>
            <person name="Hodson N. C."/>
            <person name="Mongue J. A."/>
            <person name="Jaron S. K."/>
        </authorList>
    </citation>
    <scope>NUCLEOTIDE SEQUENCE</scope>
</reference>
<name>A0A8J2NUW8_9HEXA</name>
<dbReference type="OrthoDB" id="9974421at2759"/>
<dbReference type="Pfam" id="PF00561">
    <property type="entry name" value="Abhydrolase_1"/>
    <property type="match status" value="1"/>
</dbReference>
<keyword evidence="9" id="KW-1185">Reference proteome</keyword>
<keyword evidence="3" id="KW-0378">Hydrolase</keyword>
<evidence type="ECO:0000313" key="8">
    <source>
        <dbReference type="EMBL" id="CAG7727338.1"/>
    </source>
</evidence>
<organism evidence="8 9">
    <name type="scientific">Allacma fusca</name>
    <dbReference type="NCBI Taxonomy" id="39272"/>
    <lineage>
        <taxon>Eukaryota</taxon>
        <taxon>Metazoa</taxon>
        <taxon>Ecdysozoa</taxon>
        <taxon>Arthropoda</taxon>
        <taxon>Hexapoda</taxon>
        <taxon>Collembola</taxon>
        <taxon>Symphypleona</taxon>
        <taxon>Sminthuridae</taxon>
        <taxon>Allacma</taxon>
    </lineage>
</organism>
<dbReference type="EMBL" id="CAJVCH010147364">
    <property type="protein sequence ID" value="CAG7727338.1"/>
    <property type="molecule type" value="Genomic_DNA"/>
</dbReference>
<keyword evidence="2" id="KW-0732">Signal</keyword>
<sequence length="336" mass="38025">PYSNKTVDPKGHREPVIVQHGLVCSSDDWLLVGEDSNLPFLLADRGFDVWLGNCRGNGYSQRHVSYSVNSTKFWDFSFHEMGVNDLPAVIDFILETTGMKQLSYIGHSMGGTMFFIAMDRHKHLQEKVRKMVAMAPAVYVSHAKTPMKVMTLFPSGTYAALTDLVHGGRILYGPLNEWLNSFGPLLCSGEISTCLCQDILFFITGFDYSQTSHRTSSSIAGHTPNDASGKTLDHYLQWARSDTFREYDYGLRGNWERYGAFEPPKYSLEVNKVETLVLYAQNDWLVSPEDSYRVFRELGNATSIIKVALDAFSHMDFQYAADVKKEAYDHCIDFLL</sequence>
<keyword evidence="5" id="KW-0443">Lipid metabolism</keyword>
<gene>
    <name evidence="8" type="ORF">AFUS01_LOCUS16187</name>
</gene>